<accession>A0ABS3VGY0</accession>
<dbReference type="InterPro" id="IPR036390">
    <property type="entry name" value="WH_DNA-bd_sf"/>
</dbReference>
<dbReference type="PANTHER" id="PTHR44846:SF17">
    <property type="entry name" value="GNTR-FAMILY TRANSCRIPTIONAL REGULATOR"/>
    <property type="match status" value="1"/>
</dbReference>
<dbReference type="InterPro" id="IPR036388">
    <property type="entry name" value="WH-like_DNA-bd_sf"/>
</dbReference>
<evidence type="ECO:0000313" key="6">
    <source>
        <dbReference type="Proteomes" id="UP000671399"/>
    </source>
</evidence>
<evidence type="ECO:0000313" key="5">
    <source>
        <dbReference type="EMBL" id="MBO4164858.1"/>
    </source>
</evidence>
<dbReference type="SMART" id="SM00345">
    <property type="entry name" value="HTH_GNTR"/>
    <property type="match status" value="1"/>
</dbReference>
<gene>
    <name evidence="5" type="ORF">JQN83_29215</name>
</gene>
<dbReference type="InterPro" id="IPR050679">
    <property type="entry name" value="Bact_HTH_transcr_reg"/>
</dbReference>
<feature type="domain" description="HTH gntR-type" evidence="4">
    <location>
        <begin position="2"/>
        <end position="70"/>
    </location>
</feature>
<dbReference type="CDD" id="cd07377">
    <property type="entry name" value="WHTH_GntR"/>
    <property type="match status" value="1"/>
</dbReference>
<comment type="caution">
    <text evidence="5">The sequence shown here is derived from an EMBL/GenBank/DDBJ whole genome shotgun (WGS) entry which is preliminary data.</text>
</comment>
<keyword evidence="2" id="KW-0238">DNA-binding</keyword>
<sequence>MPAKYERVAEAIREQIRTGELAVGDKLPSTAELKAEYDVSYGSIRGAMLVLKTEGLVEGRQGEGVYVKAVPAD</sequence>
<keyword evidence="1" id="KW-0805">Transcription regulation</keyword>
<organism evidence="5 6">
    <name type="scientific">Micromonospora antibiotica</name>
    <dbReference type="NCBI Taxonomy" id="2807623"/>
    <lineage>
        <taxon>Bacteria</taxon>
        <taxon>Bacillati</taxon>
        <taxon>Actinomycetota</taxon>
        <taxon>Actinomycetes</taxon>
        <taxon>Micromonosporales</taxon>
        <taxon>Micromonosporaceae</taxon>
        <taxon>Micromonospora</taxon>
    </lineage>
</organism>
<dbReference type="EMBL" id="JAGFWR010000030">
    <property type="protein sequence ID" value="MBO4164858.1"/>
    <property type="molecule type" value="Genomic_DNA"/>
</dbReference>
<evidence type="ECO:0000256" key="1">
    <source>
        <dbReference type="ARBA" id="ARBA00023015"/>
    </source>
</evidence>
<keyword evidence="3" id="KW-0804">Transcription</keyword>
<keyword evidence="6" id="KW-1185">Reference proteome</keyword>
<dbReference type="InterPro" id="IPR000524">
    <property type="entry name" value="Tscrpt_reg_HTH_GntR"/>
</dbReference>
<dbReference type="Pfam" id="PF00392">
    <property type="entry name" value="GntR"/>
    <property type="match status" value="1"/>
</dbReference>
<protein>
    <submittedName>
        <fullName evidence="5">Winged helix-turn-helix transcriptional regulator</fullName>
    </submittedName>
</protein>
<dbReference type="Gene3D" id="1.10.10.10">
    <property type="entry name" value="Winged helix-like DNA-binding domain superfamily/Winged helix DNA-binding domain"/>
    <property type="match status" value="1"/>
</dbReference>
<dbReference type="Proteomes" id="UP000671399">
    <property type="component" value="Unassembled WGS sequence"/>
</dbReference>
<dbReference type="PROSITE" id="PS50949">
    <property type="entry name" value="HTH_GNTR"/>
    <property type="match status" value="1"/>
</dbReference>
<dbReference type="RefSeq" id="WP_208570373.1">
    <property type="nucleotide sequence ID" value="NZ_JAGFWR010000030.1"/>
</dbReference>
<evidence type="ECO:0000256" key="3">
    <source>
        <dbReference type="ARBA" id="ARBA00023163"/>
    </source>
</evidence>
<name>A0ABS3VGY0_9ACTN</name>
<evidence type="ECO:0000256" key="2">
    <source>
        <dbReference type="ARBA" id="ARBA00023125"/>
    </source>
</evidence>
<reference evidence="5 6" key="1">
    <citation type="submission" date="2021-03" db="EMBL/GenBank/DDBJ databases">
        <authorList>
            <person name="Lee D.-H."/>
        </authorList>
    </citation>
    <scope>NUCLEOTIDE SEQUENCE [LARGE SCALE GENOMIC DNA]</scope>
    <source>
        <strain evidence="5 6">MMS20-R2-23</strain>
    </source>
</reference>
<dbReference type="PANTHER" id="PTHR44846">
    <property type="entry name" value="MANNOSYL-D-GLYCERATE TRANSPORT/METABOLISM SYSTEM REPRESSOR MNGR-RELATED"/>
    <property type="match status" value="1"/>
</dbReference>
<dbReference type="SUPFAM" id="SSF46785">
    <property type="entry name" value="Winged helix' DNA-binding domain"/>
    <property type="match status" value="1"/>
</dbReference>
<evidence type="ECO:0000259" key="4">
    <source>
        <dbReference type="PROSITE" id="PS50949"/>
    </source>
</evidence>
<proteinExistence type="predicted"/>